<dbReference type="Pfam" id="PF13408">
    <property type="entry name" value="Zn_ribbon_recom"/>
    <property type="match status" value="1"/>
</dbReference>
<dbReference type="InterPro" id="IPR025827">
    <property type="entry name" value="Zn_ribbon_recom_dom"/>
</dbReference>
<name>A0A0C1U5Q8_9CLOT</name>
<accession>A0A0C1U5Q8</accession>
<dbReference type="PROSITE" id="PS51736">
    <property type="entry name" value="RECOMBINASES_3"/>
    <property type="match status" value="1"/>
</dbReference>
<dbReference type="PANTHER" id="PTHR30461">
    <property type="entry name" value="DNA-INVERTASE FROM LAMBDOID PROPHAGE"/>
    <property type="match status" value="1"/>
</dbReference>
<feature type="domain" description="Resolvase/invertase-type recombinase catalytic" evidence="2">
    <location>
        <begin position="3"/>
        <end position="152"/>
    </location>
</feature>
<keyword evidence="1" id="KW-0175">Coiled coil</keyword>
<feature type="domain" description="Recombinase" evidence="3">
    <location>
        <begin position="160"/>
        <end position="283"/>
    </location>
</feature>
<dbReference type="SMART" id="SM00857">
    <property type="entry name" value="Resolvase"/>
    <property type="match status" value="1"/>
</dbReference>
<reference evidence="4 5" key="1">
    <citation type="journal article" date="2015" name="Infect. Genet. Evol.">
        <title>Genomic sequences of six botulinum neurotoxin-producing strains representing three clostridial species illustrate the mobility and diversity of botulinum neurotoxin genes.</title>
        <authorList>
            <person name="Smith T.J."/>
            <person name="Hill K.K."/>
            <person name="Xie G."/>
            <person name="Foley B.T."/>
            <person name="Williamson C.H."/>
            <person name="Foster J.T."/>
            <person name="Johnson S.L."/>
            <person name="Chertkov O."/>
            <person name="Teshima H."/>
            <person name="Gibbons H.S."/>
            <person name="Johnsky L.A."/>
            <person name="Karavis M.A."/>
            <person name="Smith L.A."/>
        </authorList>
    </citation>
    <scope>NUCLEOTIDE SEQUENCE [LARGE SCALE GENOMIC DNA]</scope>
    <source>
        <strain evidence="4 5">CDC 2741</strain>
    </source>
</reference>
<dbReference type="AlphaFoldDB" id="A0A0C1U5Q8"/>
<evidence type="ECO:0000259" key="2">
    <source>
        <dbReference type="PROSITE" id="PS51736"/>
    </source>
</evidence>
<dbReference type="InterPro" id="IPR038109">
    <property type="entry name" value="DNA_bind_recomb_sf"/>
</dbReference>
<dbReference type="EMBL" id="AYSO01000015">
    <property type="protein sequence ID" value="KIE47078.1"/>
    <property type="molecule type" value="Genomic_DNA"/>
</dbReference>
<keyword evidence="5" id="KW-1185">Reference proteome</keyword>
<dbReference type="Pfam" id="PF07508">
    <property type="entry name" value="Recombinase"/>
    <property type="match status" value="1"/>
</dbReference>
<dbReference type="CDD" id="cd00338">
    <property type="entry name" value="Ser_Recombinase"/>
    <property type="match status" value="1"/>
</dbReference>
<organism evidence="4 5">
    <name type="scientific">Clostridium argentinense CDC 2741</name>
    <dbReference type="NCBI Taxonomy" id="1418104"/>
    <lineage>
        <taxon>Bacteria</taxon>
        <taxon>Bacillati</taxon>
        <taxon>Bacillota</taxon>
        <taxon>Clostridia</taxon>
        <taxon>Eubacteriales</taxon>
        <taxon>Clostridiaceae</taxon>
        <taxon>Clostridium</taxon>
    </lineage>
</organism>
<dbReference type="PROSITE" id="PS51737">
    <property type="entry name" value="RECOMBINASE_DNA_BIND"/>
    <property type="match status" value="1"/>
</dbReference>
<dbReference type="GO" id="GO:0003677">
    <property type="term" value="F:DNA binding"/>
    <property type="evidence" value="ECO:0007669"/>
    <property type="project" value="InterPro"/>
</dbReference>
<gene>
    <name evidence="4" type="ORF">U732_1086</name>
</gene>
<dbReference type="OrthoDB" id="9781670at2"/>
<dbReference type="Proteomes" id="UP000031366">
    <property type="component" value="Unassembled WGS sequence"/>
</dbReference>
<dbReference type="RefSeq" id="WP_039631851.1">
    <property type="nucleotide sequence ID" value="NZ_AYSO01000015.1"/>
</dbReference>
<proteinExistence type="predicted"/>
<dbReference type="STRING" id="29341.RSJ17_14725"/>
<dbReference type="InterPro" id="IPR006119">
    <property type="entry name" value="Resolv_N"/>
</dbReference>
<dbReference type="Gene3D" id="3.40.50.1390">
    <property type="entry name" value="Resolvase, N-terminal catalytic domain"/>
    <property type="match status" value="1"/>
</dbReference>
<dbReference type="Pfam" id="PF00239">
    <property type="entry name" value="Resolvase"/>
    <property type="match status" value="1"/>
</dbReference>
<dbReference type="InterPro" id="IPR011109">
    <property type="entry name" value="DNA_bind_recombinase_dom"/>
</dbReference>
<dbReference type="PANTHER" id="PTHR30461:SF23">
    <property type="entry name" value="DNA RECOMBINASE-RELATED"/>
    <property type="match status" value="1"/>
</dbReference>
<evidence type="ECO:0000256" key="1">
    <source>
        <dbReference type="SAM" id="Coils"/>
    </source>
</evidence>
<sequence length="518" mass="60345">MRRAVLYGRVSSDEQKKRETIGNQVEIFESYIDFKADFKVCNMYLDDGISGAIPLYDRPFGKKLIEDAKKGLFDIIIVWKVDRFGRDTLTGLQAVEVLREYGIEIISITEPFDLNTPTGRYQFINYLNMAELERNNILDRTFMGATRAAKKGKWLGGIVPYGYIVNNDGYLEINEEEAKVIRDIFNLYINEKMSNLDIAVYLNNLNIPSSCGEGKGKRTKKITGKWRSSSIQRILSSTTYKGVHLYGKRSTRRKEPILRKVPIIISEEIWEKVQKQKKENIIVSKRNIKIRDYLLRGLIKCKHCGKSFYGISYKDKNCVYSCSGKRSENKKVMNIKCNSININTQDIEEEVWKDCLLILKNYDNYIKKVKNKSNVTSENIEGDLEKLRKSLNNKKLEKNNILTLFRKNLITEEELEEQLKDIRKEEESALKLINAIEIKLDSHNYEDELINNMCSKLKMYHDKVDNLSFEDKYKIVRLLVKEIQAETIVKDGKRIPKAHVVYNLVKHEDYMGMDLKLL</sequence>
<dbReference type="InterPro" id="IPR036162">
    <property type="entry name" value="Resolvase-like_N_sf"/>
</dbReference>
<dbReference type="GO" id="GO:0000150">
    <property type="term" value="F:DNA strand exchange activity"/>
    <property type="evidence" value="ECO:0007669"/>
    <property type="project" value="InterPro"/>
</dbReference>
<dbReference type="InterPro" id="IPR050639">
    <property type="entry name" value="SSR_resolvase"/>
</dbReference>
<evidence type="ECO:0000259" key="3">
    <source>
        <dbReference type="PROSITE" id="PS51737"/>
    </source>
</evidence>
<dbReference type="SUPFAM" id="SSF53041">
    <property type="entry name" value="Resolvase-like"/>
    <property type="match status" value="1"/>
</dbReference>
<comment type="caution">
    <text evidence="4">The sequence shown here is derived from an EMBL/GenBank/DDBJ whole genome shotgun (WGS) entry which is preliminary data.</text>
</comment>
<evidence type="ECO:0000313" key="5">
    <source>
        <dbReference type="Proteomes" id="UP000031366"/>
    </source>
</evidence>
<feature type="coiled-coil region" evidence="1">
    <location>
        <begin position="377"/>
        <end position="432"/>
    </location>
</feature>
<dbReference type="Gene3D" id="3.90.1750.20">
    <property type="entry name" value="Putative Large Serine Recombinase, Chain B, Domain 2"/>
    <property type="match status" value="1"/>
</dbReference>
<protein>
    <submittedName>
        <fullName evidence="4">Recombinase family protein</fullName>
    </submittedName>
</protein>
<evidence type="ECO:0000313" key="4">
    <source>
        <dbReference type="EMBL" id="KIE47078.1"/>
    </source>
</evidence>